<dbReference type="GO" id="GO:0016787">
    <property type="term" value="F:hydrolase activity"/>
    <property type="evidence" value="ECO:0007669"/>
    <property type="project" value="UniProtKB-KW"/>
</dbReference>
<sequence>MNWHDTFPISESNSPISYDSGILCLGSCFAEVMGSKLFERKFNALVNPFGTIFNPITLSKTLLNALENTPPSEEDLISEADLILSFEHHSTIRAKTQKEIIELIQSKNQELKSFLQDASHLILTFGTAWVYEKKKTRNIVANCHKQAADLFDKRLLTIHEMTQSLEACISKIKSINPEIHIILTVSPVRHTKDGIPENQLSKSLLRVLCEELTHKFPNSLYFPAYEIMMDELRDYRFYKQDRIHPSEEAEDYIWSRWTAACMSKSTCKKMAEIEKINLELAHKPFNPETDRHQQFLKNLLQKMERLNSEFDFSQEINLVKNQIHF</sequence>
<dbReference type="InterPro" id="IPR036514">
    <property type="entry name" value="SGNH_hydro_sf"/>
</dbReference>
<accession>A0ABT7Y9P5</accession>
<protein>
    <submittedName>
        <fullName evidence="3">GSCFA domain-containing protein</fullName>
        <ecNumber evidence="3">3.1.-.-</ecNumber>
    </submittedName>
</protein>
<dbReference type="RefSeq" id="WP_289998796.1">
    <property type="nucleotide sequence ID" value="NZ_JAUEPH010000002.1"/>
</dbReference>
<dbReference type="EC" id="3.1.-.-" evidence="3"/>
<keyword evidence="3" id="KW-0378">Hydrolase</keyword>
<feature type="domain" description="GSCFA" evidence="2">
    <location>
        <begin position="22"/>
        <end position="257"/>
    </location>
</feature>
<evidence type="ECO:0000313" key="4">
    <source>
        <dbReference type="Proteomes" id="UP001171916"/>
    </source>
</evidence>
<feature type="coiled-coil region" evidence="1">
    <location>
        <begin position="289"/>
        <end position="316"/>
    </location>
</feature>
<dbReference type="Proteomes" id="UP001171916">
    <property type="component" value="Unassembled WGS sequence"/>
</dbReference>
<dbReference type="Gene3D" id="3.40.50.1110">
    <property type="entry name" value="SGNH hydrolase"/>
    <property type="match status" value="1"/>
</dbReference>
<organism evidence="3 4">
    <name type="scientific">Algoriphagus sediminis</name>
    <dbReference type="NCBI Taxonomy" id="3057113"/>
    <lineage>
        <taxon>Bacteria</taxon>
        <taxon>Pseudomonadati</taxon>
        <taxon>Bacteroidota</taxon>
        <taxon>Cytophagia</taxon>
        <taxon>Cytophagales</taxon>
        <taxon>Cyclobacteriaceae</taxon>
        <taxon>Algoriphagus</taxon>
    </lineage>
</organism>
<reference evidence="3" key="1">
    <citation type="submission" date="2023-06" db="EMBL/GenBank/DDBJ databases">
        <title>Robiginitalea aurantiacus sp. nov. and Algoriphagus sediminis sp. nov., isolated from coastal sediment.</title>
        <authorList>
            <person name="Zhou Z.Y."/>
            <person name="An J."/>
            <person name="Jia Y.W."/>
            <person name="Du Z.J."/>
        </authorList>
    </citation>
    <scope>NUCLEOTIDE SEQUENCE</scope>
    <source>
        <strain evidence="3">C2-7</strain>
    </source>
</reference>
<evidence type="ECO:0000313" key="3">
    <source>
        <dbReference type="EMBL" id="MDN3203232.1"/>
    </source>
</evidence>
<gene>
    <name evidence="3" type="ORF">QVH07_03695</name>
</gene>
<proteinExistence type="predicted"/>
<evidence type="ECO:0000256" key="1">
    <source>
        <dbReference type="SAM" id="Coils"/>
    </source>
</evidence>
<keyword evidence="1" id="KW-0175">Coiled coil</keyword>
<dbReference type="EMBL" id="JAUEPH010000002">
    <property type="protein sequence ID" value="MDN3203232.1"/>
    <property type="molecule type" value="Genomic_DNA"/>
</dbReference>
<dbReference type="Pfam" id="PF08885">
    <property type="entry name" value="GSCFA"/>
    <property type="match status" value="1"/>
</dbReference>
<dbReference type="SUPFAM" id="SSF52266">
    <property type="entry name" value="SGNH hydrolase"/>
    <property type="match status" value="1"/>
</dbReference>
<name>A0ABT7Y9P5_9BACT</name>
<evidence type="ECO:0000259" key="2">
    <source>
        <dbReference type="Pfam" id="PF08885"/>
    </source>
</evidence>
<comment type="caution">
    <text evidence="3">The sequence shown here is derived from an EMBL/GenBank/DDBJ whole genome shotgun (WGS) entry which is preliminary data.</text>
</comment>
<dbReference type="InterPro" id="IPR014982">
    <property type="entry name" value="GSCFA"/>
</dbReference>
<keyword evidence="4" id="KW-1185">Reference proteome</keyword>